<keyword evidence="1" id="KW-0813">Transport</keyword>
<dbReference type="SUPFAM" id="SSF52794">
    <property type="entry name" value="PTS system IIB component-like"/>
    <property type="match status" value="1"/>
</dbReference>
<dbReference type="Gene3D" id="3.40.50.2300">
    <property type="match status" value="1"/>
</dbReference>
<dbReference type="InterPro" id="IPR036095">
    <property type="entry name" value="PTS_EIIB-like_sf"/>
</dbReference>
<proteinExistence type="predicted"/>
<keyword evidence="5" id="KW-0598">Phosphotransferase system</keyword>
<evidence type="ECO:0000256" key="1">
    <source>
        <dbReference type="ARBA" id="ARBA00022448"/>
    </source>
</evidence>
<dbReference type="RefSeq" id="WP_072744276.1">
    <property type="nucleotide sequence ID" value="NZ_FQXR01000006.1"/>
</dbReference>
<evidence type="ECO:0000256" key="3">
    <source>
        <dbReference type="ARBA" id="ARBA00022597"/>
    </source>
</evidence>
<keyword evidence="3" id="KW-0762">Sugar transport</keyword>
<evidence type="ECO:0000256" key="6">
    <source>
        <dbReference type="ARBA" id="ARBA00022777"/>
    </source>
</evidence>
<dbReference type="GO" id="GO:0016301">
    <property type="term" value="F:kinase activity"/>
    <property type="evidence" value="ECO:0007669"/>
    <property type="project" value="UniProtKB-KW"/>
</dbReference>
<accession>A0A1M5XBJ6</accession>
<dbReference type="EMBL" id="FQXR01000006">
    <property type="protein sequence ID" value="SHH97012.1"/>
    <property type="molecule type" value="Genomic_DNA"/>
</dbReference>
<dbReference type="InterPro" id="IPR050864">
    <property type="entry name" value="Bacterial_PTS_Sugar_Transport"/>
</dbReference>
<dbReference type="InterPro" id="IPR003501">
    <property type="entry name" value="PTS_EIIB_2/3"/>
</dbReference>
<dbReference type="GO" id="GO:0009401">
    <property type="term" value="P:phosphoenolpyruvate-dependent sugar phosphotransferase system"/>
    <property type="evidence" value="ECO:0007669"/>
    <property type="project" value="UniProtKB-KW"/>
</dbReference>
<evidence type="ECO:0000256" key="2">
    <source>
        <dbReference type="ARBA" id="ARBA00022553"/>
    </source>
</evidence>
<dbReference type="OrthoDB" id="9782569at2"/>
<dbReference type="GO" id="GO:0022877">
    <property type="term" value="F:protein-N(PI)-phosphohistidine-fructose phosphotransferase system transporter activity"/>
    <property type="evidence" value="ECO:0007669"/>
    <property type="project" value="InterPro"/>
</dbReference>
<evidence type="ECO:0000259" key="7">
    <source>
        <dbReference type="PROSITE" id="PS51099"/>
    </source>
</evidence>
<dbReference type="GO" id="GO:0090563">
    <property type="term" value="F:protein-phosphocysteine-sugar phosphotransferase activity"/>
    <property type="evidence" value="ECO:0007669"/>
    <property type="project" value="TreeGrafter"/>
</dbReference>
<sequence>MKILAVTSCPLGLVYTHLAKEALLKSADKLRIDIKVETQGEIQSDVIGAKDIKEAVAVILTNDMPIDNIERFEGLSKIYVSCKDIINNSEDIIKKII</sequence>
<gene>
    <name evidence="8" type="ORF">SAMN02745180_01615</name>
</gene>
<dbReference type="STRING" id="1123281.SAMN02745180_01615"/>
<evidence type="ECO:0000256" key="5">
    <source>
        <dbReference type="ARBA" id="ARBA00022683"/>
    </source>
</evidence>
<dbReference type="InterPro" id="IPR003353">
    <property type="entry name" value="PTS_IIB_fruc"/>
</dbReference>
<dbReference type="PANTHER" id="PTHR30505">
    <property type="entry name" value="FRUCTOSE-LIKE PERMEASE"/>
    <property type="match status" value="1"/>
</dbReference>
<dbReference type="InterPro" id="IPR013011">
    <property type="entry name" value="PTS_EIIB_2"/>
</dbReference>
<evidence type="ECO:0000313" key="8">
    <source>
        <dbReference type="EMBL" id="SHH97012.1"/>
    </source>
</evidence>
<dbReference type="Proteomes" id="UP000184389">
    <property type="component" value="Unassembled WGS sequence"/>
</dbReference>
<feature type="domain" description="PTS EIIB type-2" evidence="7">
    <location>
        <begin position="1"/>
        <end position="97"/>
    </location>
</feature>
<dbReference type="AlphaFoldDB" id="A0A1M5XBJ6"/>
<evidence type="ECO:0000313" key="9">
    <source>
        <dbReference type="Proteomes" id="UP000184389"/>
    </source>
</evidence>
<protein>
    <submittedName>
        <fullName evidence="8">PTS system, fructose-specific IIB-like component</fullName>
    </submittedName>
</protein>
<keyword evidence="2" id="KW-0597">Phosphoprotein</keyword>
<evidence type="ECO:0000256" key="4">
    <source>
        <dbReference type="ARBA" id="ARBA00022679"/>
    </source>
</evidence>
<dbReference type="CDD" id="cd05569">
    <property type="entry name" value="PTS_IIB_fructose"/>
    <property type="match status" value="1"/>
</dbReference>
<dbReference type="Pfam" id="PF02302">
    <property type="entry name" value="PTS_IIB"/>
    <property type="match status" value="1"/>
</dbReference>
<keyword evidence="9" id="KW-1185">Reference proteome</keyword>
<keyword evidence="4" id="KW-0808">Transferase</keyword>
<organism evidence="8 9">
    <name type="scientific">Sporanaerobacter acetigenes DSM 13106</name>
    <dbReference type="NCBI Taxonomy" id="1123281"/>
    <lineage>
        <taxon>Bacteria</taxon>
        <taxon>Bacillati</taxon>
        <taxon>Bacillota</taxon>
        <taxon>Tissierellia</taxon>
        <taxon>Tissierellales</taxon>
        <taxon>Sporanaerobacteraceae</taxon>
        <taxon>Sporanaerobacter</taxon>
    </lineage>
</organism>
<keyword evidence="6" id="KW-0418">Kinase</keyword>
<name>A0A1M5XBJ6_9FIRM</name>
<dbReference type="PANTHER" id="PTHR30505:SF0">
    <property type="entry name" value="FRUCTOSE-LIKE PTS SYSTEM EIIBC COMPONENT-RELATED"/>
    <property type="match status" value="1"/>
</dbReference>
<dbReference type="PROSITE" id="PS51099">
    <property type="entry name" value="PTS_EIIB_TYPE_2"/>
    <property type="match status" value="1"/>
</dbReference>
<dbReference type="GO" id="GO:0005886">
    <property type="term" value="C:plasma membrane"/>
    <property type="evidence" value="ECO:0007669"/>
    <property type="project" value="TreeGrafter"/>
</dbReference>
<reference evidence="8 9" key="1">
    <citation type="submission" date="2016-11" db="EMBL/GenBank/DDBJ databases">
        <authorList>
            <person name="Jaros S."/>
            <person name="Januszkiewicz K."/>
            <person name="Wedrychowicz H."/>
        </authorList>
    </citation>
    <scope>NUCLEOTIDE SEQUENCE [LARGE SCALE GENOMIC DNA]</scope>
    <source>
        <strain evidence="8 9">DSM 13106</strain>
    </source>
</reference>